<dbReference type="Proteomes" id="UP000247781">
    <property type="component" value="Unassembled WGS sequence"/>
</dbReference>
<protein>
    <submittedName>
        <fullName evidence="3">Uncharacterized protein</fullName>
    </submittedName>
</protein>
<proteinExistence type="predicted"/>
<feature type="transmembrane region" description="Helical" evidence="2">
    <location>
        <begin position="67"/>
        <end position="88"/>
    </location>
</feature>
<dbReference type="RefSeq" id="WP_423797432.1">
    <property type="nucleotide sequence ID" value="NZ_QJJU01000006.1"/>
</dbReference>
<feature type="transmembrane region" description="Helical" evidence="2">
    <location>
        <begin position="31"/>
        <end position="47"/>
    </location>
</feature>
<keyword evidence="2" id="KW-1133">Transmembrane helix</keyword>
<reference evidence="4" key="1">
    <citation type="submission" date="2018-05" db="EMBL/GenBank/DDBJ databases">
        <authorList>
            <person name="Deangelis K."/>
            <person name="Huntemann M."/>
            <person name="Clum A."/>
            <person name="Pillay M."/>
            <person name="Palaniappan K."/>
            <person name="Varghese N."/>
            <person name="Mikhailova N."/>
            <person name="Stamatis D."/>
            <person name="Reddy T."/>
            <person name="Daum C."/>
            <person name="Shapiro N."/>
            <person name="Ivanova N."/>
            <person name="Kyrpides N."/>
            <person name="Woyke T."/>
        </authorList>
    </citation>
    <scope>NUCLEOTIDE SEQUENCE [LARGE SCALE GENOMIC DNA]</scope>
    <source>
        <strain evidence="4">GAS496</strain>
    </source>
</reference>
<feature type="region of interest" description="Disordered" evidence="1">
    <location>
        <begin position="1"/>
        <end position="24"/>
    </location>
</feature>
<keyword evidence="4" id="KW-1185">Reference proteome</keyword>
<evidence type="ECO:0000313" key="4">
    <source>
        <dbReference type="Proteomes" id="UP000247781"/>
    </source>
</evidence>
<comment type="caution">
    <text evidence="3">The sequence shown here is derived from an EMBL/GenBank/DDBJ whole genome shotgun (WGS) entry which is preliminary data.</text>
</comment>
<dbReference type="EMBL" id="QJJU01000006">
    <property type="protein sequence ID" value="PXX09126.1"/>
    <property type="molecule type" value="Genomic_DNA"/>
</dbReference>
<gene>
    <name evidence="3" type="ORF">C8E89_10652</name>
</gene>
<keyword evidence="2" id="KW-0472">Membrane</keyword>
<name>A0A318HL92_9MYCO</name>
<feature type="transmembrane region" description="Helical" evidence="2">
    <location>
        <begin position="95"/>
        <end position="117"/>
    </location>
</feature>
<reference evidence="3 4" key="2">
    <citation type="submission" date="2018-06" db="EMBL/GenBank/DDBJ databases">
        <title>Sequencing of bacterial isolates from soil warming experiment in Harvard Forest, Massachusetts, USA.</title>
        <authorList>
            <person name="Deangelis K.PhD."/>
        </authorList>
    </citation>
    <scope>NUCLEOTIDE SEQUENCE [LARGE SCALE GENOMIC DNA]</scope>
    <source>
        <strain evidence="3 4">GAS496</strain>
    </source>
</reference>
<feature type="transmembrane region" description="Helical" evidence="2">
    <location>
        <begin position="123"/>
        <end position="147"/>
    </location>
</feature>
<evidence type="ECO:0000256" key="1">
    <source>
        <dbReference type="SAM" id="MobiDB-lite"/>
    </source>
</evidence>
<accession>A0A318HL92</accession>
<evidence type="ECO:0000313" key="3">
    <source>
        <dbReference type="EMBL" id="PXX09126.1"/>
    </source>
</evidence>
<sequence length="157" mass="16972">MTPEQEGPRDLTQPQTTTTEPGRPVDVDTGFWLWVAALPLMVTGYVVDLVVTDANHLPMMAYGPMVVYAINAVFVVVLSAVVVTFLILMRHGYRWARTLLTGGGIASVVYTATGLFTEVRPPVAAIIYAVAAILGSVLIAGGVFLLHRKDAHAFFTR</sequence>
<organism evidence="3 4">
    <name type="scientific">Mycolicibacterium moriokaense</name>
    <dbReference type="NCBI Taxonomy" id="39691"/>
    <lineage>
        <taxon>Bacteria</taxon>
        <taxon>Bacillati</taxon>
        <taxon>Actinomycetota</taxon>
        <taxon>Actinomycetes</taxon>
        <taxon>Mycobacteriales</taxon>
        <taxon>Mycobacteriaceae</taxon>
        <taxon>Mycolicibacterium</taxon>
    </lineage>
</organism>
<evidence type="ECO:0000256" key="2">
    <source>
        <dbReference type="SAM" id="Phobius"/>
    </source>
</evidence>
<dbReference type="AlphaFoldDB" id="A0A318HL92"/>
<keyword evidence="2" id="KW-0812">Transmembrane</keyword>